<sequence length="176" mass="18848">MTPEFSRPVDSDTISESPRAVQIEADEAERRRLAGRFGLKAIERLSADVRLARRAGVVHAEGRVDADVVQSCVVTDEPLPAHVEAPFHVRFVPDAYSASPEEEMELSAEDCDTLPLEAGRIDLGELAAETLALALDPFPRSAAADAALEEAGLTGEADAGPFAALRALKEQMQKKG</sequence>
<gene>
    <name evidence="2" type="ORF">GON01_03180</name>
</gene>
<dbReference type="InterPro" id="IPR003772">
    <property type="entry name" value="YceD"/>
</dbReference>
<dbReference type="AlphaFoldDB" id="A0A6I4IXM6"/>
<proteinExistence type="predicted"/>
<dbReference type="Proteomes" id="UP000441389">
    <property type="component" value="Unassembled WGS sequence"/>
</dbReference>
<evidence type="ECO:0000313" key="2">
    <source>
        <dbReference type="EMBL" id="MVO76942.1"/>
    </source>
</evidence>
<comment type="caution">
    <text evidence="2">The sequence shown here is derived from an EMBL/GenBank/DDBJ whole genome shotgun (WGS) entry which is preliminary data.</text>
</comment>
<evidence type="ECO:0000313" key="3">
    <source>
        <dbReference type="Proteomes" id="UP000441389"/>
    </source>
</evidence>
<evidence type="ECO:0000256" key="1">
    <source>
        <dbReference type="SAM" id="MobiDB-lite"/>
    </source>
</evidence>
<dbReference type="EMBL" id="WQMS01000002">
    <property type="protein sequence ID" value="MVO76942.1"/>
    <property type="molecule type" value="Genomic_DNA"/>
</dbReference>
<feature type="region of interest" description="Disordered" evidence="1">
    <location>
        <begin position="1"/>
        <end position="23"/>
    </location>
</feature>
<organism evidence="2 3">
    <name type="scientific">Sphingomonas horti</name>
    <dbReference type="NCBI Taxonomy" id="2682842"/>
    <lineage>
        <taxon>Bacteria</taxon>
        <taxon>Pseudomonadati</taxon>
        <taxon>Pseudomonadota</taxon>
        <taxon>Alphaproteobacteria</taxon>
        <taxon>Sphingomonadales</taxon>
        <taxon>Sphingomonadaceae</taxon>
        <taxon>Sphingomonas</taxon>
    </lineage>
</organism>
<dbReference type="Pfam" id="PF02620">
    <property type="entry name" value="YceD"/>
    <property type="match status" value="1"/>
</dbReference>
<keyword evidence="3" id="KW-1185">Reference proteome</keyword>
<reference evidence="2 3" key="1">
    <citation type="submission" date="2019-12" db="EMBL/GenBank/DDBJ databases">
        <authorList>
            <person name="Huq M.A."/>
        </authorList>
    </citation>
    <scope>NUCLEOTIDE SEQUENCE [LARGE SCALE GENOMIC DNA]</scope>
    <source>
        <strain evidence="2 3">MAH-20</strain>
    </source>
</reference>
<accession>A0A6I4IXM6</accession>
<protein>
    <submittedName>
        <fullName evidence="2">DUF177 domain-containing protein</fullName>
    </submittedName>
</protein>
<name>A0A6I4IXM6_9SPHN</name>